<reference evidence="4" key="1">
    <citation type="submission" date="2016-11" db="EMBL/GenBank/DDBJ databases">
        <authorList>
            <person name="Jaros S."/>
            <person name="Januszkiewicz K."/>
            <person name="Wedrychowicz H."/>
        </authorList>
    </citation>
    <scope>NUCLEOTIDE SEQUENCE [LARGE SCALE GENOMIC DNA]</scope>
    <source>
        <strain evidence="4">DSM 4029</strain>
    </source>
</reference>
<keyword evidence="1" id="KW-0238">DNA-binding</keyword>
<sequence>MEENQIGRQIAENRRAKGLTQEQLAEEFGVSPQAVSKWENGVSQS</sequence>
<proteinExistence type="predicted"/>
<dbReference type="AlphaFoldDB" id="A0AAQ1MAW4"/>
<organism evidence="3 4">
    <name type="scientific">Bittarella massiliensis</name>
    <name type="common">ex Durand et al. 2017</name>
    <dbReference type="NCBI Taxonomy" id="1720313"/>
    <lineage>
        <taxon>Bacteria</taxon>
        <taxon>Bacillati</taxon>
        <taxon>Bacillota</taxon>
        <taxon>Clostridia</taxon>
        <taxon>Eubacteriales</taxon>
        <taxon>Oscillospiraceae</taxon>
        <taxon>Bittarella (ex Durand et al. 2017)</taxon>
    </lineage>
</organism>
<dbReference type="Proteomes" id="UP000184089">
    <property type="component" value="Unassembled WGS sequence"/>
</dbReference>
<dbReference type="Gene3D" id="1.10.260.40">
    <property type="entry name" value="lambda repressor-like DNA-binding domains"/>
    <property type="match status" value="1"/>
</dbReference>
<name>A0AAQ1MAW4_9FIRM</name>
<dbReference type="RefSeq" id="WP_021658822.1">
    <property type="nucleotide sequence ID" value="NZ_FQVY01000001.1"/>
</dbReference>
<evidence type="ECO:0000313" key="3">
    <source>
        <dbReference type="EMBL" id="SHF62160.1"/>
    </source>
</evidence>
<dbReference type="PROSITE" id="PS50943">
    <property type="entry name" value="HTH_CROC1"/>
    <property type="match status" value="1"/>
</dbReference>
<dbReference type="InterPro" id="IPR010982">
    <property type="entry name" value="Lambda_DNA-bd_dom_sf"/>
</dbReference>
<dbReference type="SUPFAM" id="SSF47413">
    <property type="entry name" value="lambda repressor-like DNA-binding domains"/>
    <property type="match status" value="1"/>
</dbReference>
<evidence type="ECO:0000259" key="2">
    <source>
        <dbReference type="PROSITE" id="PS50943"/>
    </source>
</evidence>
<feature type="domain" description="HTH cro/C1-type" evidence="2">
    <location>
        <begin position="10"/>
        <end position="41"/>
    </location>
</feature>
<accession>A0AAQ1MAW4</accession>
<comment type="caution">
    <text evidence="3">The sequence shown here is derived from an EMBL/GenBank/DDBJ whole genome shotgun (WGS) entry which is preliminary data.</text>
</comment>
<dbReference type="PANTHER" id="PTHR46558:SF11">
    <property type="entry name" value="HTH-TYPE TRANSCRIPTIONAL REGULATOR XRE"/>
    <property type="match status" value="1"/>
</dbReference>
<dbReference type="EMBL" id="FQVY01000001">
    <property type="protein sequence ID" value="SHF62160.1"/>
    <property type="molecule type" value="Genomic_DNA"/>
</dbReference>
<evidence type="ECO:0000256" key="1">
    <source>
        <dbReference type="ARBA" id="ARBA00023125"/>
    </source>
</evidence>
<protein>
    <submittedName>
        <fullName evidence="3">Helix-turn-helix</fullName>
    </submittedName>
</protein>
<gene>
    <name evidence="3" type="ORF">SAMN05444424_0092</name>
</gene>
<dbReference type="InterPro" id="IPR001387">
    <property type="entry name" value="Cro/C1-type_HTH"/>
</dbReference>
<dbReference type="GO" id="GO:0003677">
    <property type="term" value="F:DNA binding"/>
    <property type="evidence" value="ECO:0007669"/>
    <property type="project" value="UniProtKB-KW"/>
</dbReference>
<dbReference type="PANTHER" id="PTHR46558">
    <property type="entry name" value="TRACRIPTIONAL REGULATORY PROTEIN-RELATED-RELATED"/>
    <property type="match status" value="1"/>
</dbReference>
<dbReference type="CDD" id="cd00093">
    <property type="entry name" value="HTH_XRE"/>
    <property type="match status" value="1"/>
</dbReference>
<evidence type="ECO:0000313" key="4">
    <source>
        <dbReference type="Proteomes" id="UP000184089"/>
    </source>
</evidence>
<dbReference type="Pfam" id="PF01381">
    <property type="entry name" value="HTH_3"/>
    <property type="match status" value="1"/>
</dbReference>